<dbReference type="PANTHER" id="PTHR12121">
    <property type="entry name" value="CARBON CATABOLITE REPRESSOR PROTEIN 4"/>
    <property type="match status" value="1"/>
</dbReference>
<proteinExistence type="predicted"/>
<keyword evidence="2" id="KW-1185">Reference proteome</keyword>
<dbReference type="InterPro" id="IPR036691">
    <property type="entry name" value="Endo/exonu/phosph_ase_sf"/>
</dbReference>
<evidence type="ECO:0000313" key="2">
    <source>
        <dbReference type="Proteomes" id="UP000317650"/>
    </source>
</evidence>
<dbReference type="EMBL" id="PYDT01000004">
    <property type="protein sequence ID" value="THU63615.1"/>
    <property type="molecule type" value="Genomic_DNA"/>
</dbReference>
<dbReference type="GO" id="GO:0000175">
    <property type="term" value="F:3'-5'-RNA exonuclease activity"/>
    <property type="evidence" value="ECO:0007669"/>
    <property type="project" value="TreeGrafter"/>
</dbReference>
<protein>
    <submittedName>
        <fullName evidence="1">Uncharacterized protein</fullName>
    </submittedName>
</protein>
<sequence length="938" mass="103679">MSLCGRRVNANGFGGFGAEPPRRSRVLRNLESSRVGSGIGRWERVGCGGPRAAVRLVFPPTASPSTSNTGANRAVGAMRFAPPPFQVSNSCTAMSSPSRFKVTIDQFRLVTTATVASATRRLRLQTLPALPWKVALPPRPLAAIRTSGLLETPTTIGRGRIRAAALGTLVVLRTNPSVGGGRRLLAHFRLLGLLTAFLRLTMALPLPRLTPLLFHLMAILRLLTTLLRRRFCVLDFPTLLPPFAHRLYAHLRRLGQQITGVGASVSHNHLLNVVIFCLLTFSHERFVMLSYNILADYLARDHRSKLYFHIPQYILDWEWRKRKLLLEFRLWAPDIMCLQEVDRFYDLEEELATQGYAGIWKMRTGDAVDGCAIFWRTNRFQLKYVETIEFKKLGLRDNVAQICVLESTIQSSVKNESASLLKSSDQLRQANRVVVCNIHVLYNPKRGEIKLGQSPLYNFIAEQKLILSGLARDQISGQYSACISSSRPYYGPGTSRTQPHMSGGTEVNCKPLNKEENQYVTKEAPVREGTSNGLLDIPQISSESLFLDNTCTVPDVATNKIGGESFCSESCSAVDSNLQVSNNTCRSCIQPSTDQGTALEISSIDQCSAVVHSDMSRSTIEFSGSKQNMFDESNDDYESPSFQTIKASDIVADSAAQASETSAGTACQDVLVDNVVQKENCSYIGAPSSKEYSGSSSTTCLDISYYHNESKQSVNDVAGLSAEFDTTVNLFNNCLENHNSVGEVENICKDISCSEENSDPDFFRELLGTDDVCHFGDDPVTSGQNHSFDSSHSSELDPLSVGVREESLRGAFSLNDGFERRSYDPYLWTPMEIEVASGSAECNFLEHSLKLRSVYTDVEDHAGTKDSSREPLVTSYNRQFMGTVDYIWSSEGLKTAKVLETFPKHVLQQTSGFPTRRWGSDHVALACELAFTNGSSTK</sequence>
<organism evidence="1 2">
    <name type="scientific">Musa balbisiana</name>
    <name type="common">Banana</name>
    <dbReference type="NCBI Taxonomy" id="52838"/>
    <lineage>
        <taxon>Eukaryota</taxon>
        <taxon>Viridiplantae</taxon>
        <taxon>Streptophyta</taxon>
        <taxon>Embryophyta</taxon>
        <taxon>Tracheophyta</taxon>
        <taxon>Spermatophyta</taxon>
        <taxon>Magnoliopsida</taxon>
        <taxon>Liliopsida</taxon>
        <taxon>Zingiberales</taxon>
        <taxon>Musaceae</taxon>
        <taxon>Musa</taxon>
    </lineage>
</organism>
<dbReference type="Gene3D" id="3.60.10.10">
    <property type="entry name" value="Endonuclease/exonuclease/phosphatase"/>
    <property type="match status" value="2"/>
</dbReference>
<accession>A0A4S8JNX2</accession>
<comment type="caution">
    <text evidence="1">The sequence shown here is derived from an EMBL/GenBank/DDBJ whole genome shotgun (WGS) entry which is preliminary data.</text>
</comment>
<name>A0A4S8JNX2_MUSBA</name>
<dbReference type="InterPro" id="IPR050410">
    <property type="entry name" value="CCR4/nocturin_mRNA_transcr"/>
</dbReference>
<reference evidence="1 2" key="1">
    <citation type="journal article" date="2019" name="Nat. Plants">
        <title>Genome sequencing of Musa balbisiana reveals subgenome evolution and function divergence in polyploid bananas.</title>
        <authorList>
            <person name="Yao X."/>
        </authorList>
    </citation>
    <scope>NUCLEOTIDE SEQUENCE [LARGE SCALE GENOMIC DNA]</scope>
    <source>
        <strain evidence="2">cv. DH-PKW</strain>
        <tissue evidence="1">Leaves</tissue>
    </source>
</reference>
<dbReference type="Proteomes" id="UP000317650">
    <property type="component" value="Chromosome 1"/>
</dbReference>
<evidence type="ECO:0000313" key="1">
    <source>
        <dbReference type="EMBL" id="THU63615.1"/>
    </source>
</evidence>
<dbReference type="SUPFAM" id="SSF56219">
    <property type="entry name" value="DNase I-like"/>
    <property type="match status" value="1"/>
</dbReference>
<gene>
    <name evidence="1" type="ORF">C4D60_Mb01t17690</name>
</gene>
<dbReference type="PANTHER" id="PTHR12121:SF85">
    <property type="entry name" value="CARBON CATABOLITE REPRESSOR PROTEIN 4 HOMOLOG 6"/>
    <property type="match status" value="1"/>
</dbReference>
<dbReference type="AlphaFoldDB" id="A0A4S8JNX2"/>